<sequence>MPVREVAIVLFLVVVALAALLAYMHVSSQQQPSSSSTYTAPPLEAGSTASPAPSEPPYQPPSSTTKPFESVVASRLCPVHSSTAELKAQANVITDENLLSLIEKEVEKYVENLRSRNMTIPEETLQLLEALKNRRGDVALLEVVVEVRNRGPEAISISGGAPCGPIIDFIASNATGRERAGEIEFALVTVTPIEGSVYVGEPTLCILALFMMSLSPGQSLQSTHYYIIKKPSPDRSFEAKISIQIKGFIDTLCVSPTPKEPCDCAITLEVIF</sequence>
<comment type="caution">
    <text evidence="2">The sequence shown here is derived from an EMBL/GenBank/DDBJ whole genome shotgun (WGS) entry which is preliminary data.</text>
</comment>
<evidence type="ECO:0000256" key="1">
    <source>
        <dbReference type="SAM" id="MobiDB-lite"/>
    </source>
</evidence>
<dbReference type="EMBL" id="DSDY01000195">
    <property type="protein sequence ID" value="HDS11252.1"/>
    <property type="molecule type" value="Genomic_DNA"/>
</dbReference>
<proteinExistence type="predicted"/>
<feature type="region of interest" description="Disordered" evidence="1">
    <location>
        <begin position="31"/>
        <end position="66"/>
    </location>
</feature>
<evidence type="ECO:0000313" key="2">
    <source>
        <dbReference type="EMBL" id="HDS11252.1"/>
    </source>
</evidence>
<gene>
    <name evidence="2" type="ORF">ENO04_06570</name>
</gene>
<organism evidence="2">
    <name type="scientific">Fervidicoccus fontis</name>
    <dbReference type="NCBI Taxonomy" id="683846"/>
    <lineage>
        <taxon>Archaea</taxon>
        <taxon>Thermoproteota</taxon>
        <taxon>Thermoprotei</taxon>
        <taxon>Fervidicoccales</taxon>
        <taxon>Fervidicoccaceae</taxon>
        <taxon>Fervidicoccus</taxon>
    </lineage>
</organism>
<dbReference type="AlphaFoldDB" id="A0A7C1IJ89"/>
<protein>
    <submittedName>
        <fullName evidence="2">Uncharacterized protein</fullName>
    </submittedName>
</protein>
<name>A0A7C1IJ89_9CREN</name>
<accession>A0A7C1IJ89</accession>
<reference evidence="2" key="1">
    <citation type="journal article" date="2020" name="mSystems">
        <title>Genome- and Community-Level Interaction Insights into Carbon Utilization and Element Cycling Functions of Hydrothermarchaeota in Hydrothermal Sediment.</title>
        <authorList>
            <person name="Zhou Z."/>
            <person name="Liu Y."/>
            <person name="Xu W."/>
            <person name="Pan J."/>
            <person name="Luo Z.H."/>
            <person name="Li M."/>
        </authorList>
    </citation>
    <scope>NUCLEOTIDE SEQUENCE [LARGE SCALE GENOMIC DNA]</scope>
    <source>
        <strain evidence="2">SpSt-123</strain>
    </source>
</reference>